<evidence type="ECO:0000259" key="9">
    <source>
        <dbReference type="PROSITE" id="PS50835"/>
    </source>
</evidence>
<dbReference type="PRINTS" id="PR01638">
    <property type="entry name" value="MHCCLASSI"/>
</dbReference>
<dbReference type="GO" id="GO:0009897">
    <property type="term" value="C:external side of plasma membrane"/>
    <property type="evidence" value="ECO:0007669"/>
    <property type="project" value="TreeGrafter"/>
</dbReference>
<dbReference type="GO" id="GO:0005615">
    <property type="term" value="C:extracellular space"/>
    <property type="evidence" value="ECO:0007669"/>
    <property type="project" value="TreeGrafter"/>
</dbReference>
<comment type="similarity">
    <text evidence="6">Belongs to the MHC class I family.</text>
</comment>
<proteinExistence type="inferred from homology"/>
<keyword evidence="11" id="KW-1185">Reference proteome</keyword>
<reference evidence="10" key="2">
    <citation type="submission" date="2025-08" db="UniProtKB">
        <authorList>
            <consortium name="Ensembl"/>
        </authorList>
    </citation>
    <scope>IDENTIFICATION</scope>
</reference>
<protein>
    <recommendedName>
        <fullName evidence="9">Ig-like domain-containing protein</fullName>
    </recommendedName>
</protein>
<dbReference type="PANTHER" id="PTHR16675:SF235">
    <property type="entry name" value="SHKT DOMAIN-CONTAINING PROTEIN"/>
    <property type="match status" value="1"/>
</dbReference>
<dbReference type="SUPFAM" id="SSF54452">
    <property type="entry name" value="MHC antigen-recognition domain"/>
    <property type="match status" value="1"/>
</dbReference>
<organism evidence="10 11">
    <name type="scientific">Latimeria chalumnae</name>
    <name type="common">Coelacanth</name>
    <dbReference type="NCBI Taxonomy" id="7897"/>
    <lineage>
        <taxon>Eukaryota</taxon>
        <taxon>Metazoa</taxon>
        <taxon>Chordata</taxon>
        <taxon>Craniata</taxon>
        <taxon>Vertebrata</taxon>
        <taxon>Euteleostomi</taxon>
        <taxon>Coelacanthiformes</taxon>
        <taxon>Coelacanthidae</taxon>
        <taxon>Latimeria</taxon>
    </lineage>
</organism>
<dbReference type="PROSITE" id="PS50835">
    <property type="entry name" value="IG_LIKE"/>
    <property type="match status" value="1"/>
</dbReference>
<dbReference type="InterPro" id="IPR011162">
    <property type="entry name" value="MHC_I/II-like_Ag-recog"/>
</dbReference>
<evidence type="ECO:0000313" key="11">
    <source>
        <dbReference type="Proteomes" id="UP000008672"/>
    </source>
</evidence>
<evidence type="ECO:0000256" key="7">
    <source>
        <dbReference type="SAM" id="MobiDB-lite"/>
    </source>
</evidence>
<sequence length="354" mass="40512">HFGVLEVESQVIYLLFLPGSHYLHFFLTGIKGDQTFPEFLIVAMFDGAQIAYYDSTDEKVISKVEWLKEDTDPDWSEYIRRSRISQQNFKYNMKILMQRANHTESVHVYQFMFGCETNNNGKTRGFDQFGYNGEDYLVFETENARWIAASQFAVFIQDRLNLNRAGRQDSKDFIDHVCTRWLKKFIIYQEKSSISQIPPEVRIIPRKSDDDETLTLSCMITGFYPRDVDVNWVKNGETTLYDTQSSGILPNEDRTFQIQKSIEVHPADTNTYSCQVEHSGLNMTLNVPYDPRTNGNPTVIPGIITGVAIVGILIVTIAGFLVWKYKGKGKSGGKLKINSDVPSRMNNSCSEKQP</sequence>
<name>H3A2S0_LATCH</name>
<keyword evidence="8" id="KW-1133">Transmembrane helix</keyword>
<dbReference type="PANTHER" id="PTHR16675">
    <property type="entry name" value="MHC CLASS I-RELATED"/>
    <property type="match status" value="1"/>
</dbReference>
<dbReference type="InterPro" id="IPR011161">
    <property type="entry name" value="MHC_I-like_Ag-recog"/>
</dbReference>
<keyword evidence="4" id="KW-1015">Disulfide bond</keyword>
<evidence type="ECO:0000256" key="4">
    <source>
        <dbReference type="ARBA" id="ARBA00023157"/>
    </source>
</evidence>
<accession>H3A2S0</accession>
<dbReference type="InParanoid" id="H3A2S0"/>
<dbReference type="SUPFAM" id="SSF48726">
    <property type="entry name" value="Immunoglobulin"/>
    <property type="match status" value="1"/>
</dbReference>
<reference evidence="11" key="1">
    <citation type="submission" date="2011-08" db="EMBL/GenBank/DDBJ databases">
        <title>The draft genome of Latimeria chalumnae.</title>
        <authorList>
            <person name="Di Palma F."/>
            <person name="Alfoldi J."/>
            <person name="Johnson J."/>
            <person name="Berlin A."/>
            <person name="Gnerre S."/>
            <person name="Jaffe D."/>
            <person name="MacCallum I."/>
            <person name="Young S."/>
            <person name="Walker B.J."/>
            <person name="Lander E."/>
            <person name="Lindblad-Toh K."/>
        </authorList>
    </citation>
    <scope>NUCLEOTIDE SEQUENCE [LARGE SCALE GENOMIC DNA]</scope>
    <source>
        <strain evidence="11">Wild caught</strain>
    </source>
</reference>
<dbReference type="InterPro" id="IPR007110">
    <property type="entry name" value="Ig-like_dom"/>
</dbReference>
<dbReference type="AlphaFoldDB" id="H3A2S0"/>
<evidence type="ECO:0000256" key="2">
    <source>
        <dbReference type="ARBA" id="ARBA00022729"/>
    </source>
</evidence>
<dbReference type="InterPro" id="IPR013783">
    <property type="entry name" value="Ig-like_fold"/>
</dbReference>
<evidence type="ECO:0000313" key="10">
    <source>
        <dbReference type="Ensembl" id="ENSLACP00000003941.1"/>
    </source>
</evidence>
<evidence type="ECO:0000256" key="6">
    <source>
        <dbReference type="RuleBase" id="RU004439"/>
    </source>
</evidence>
<keyword evidence="5" id="KW-0325">Glycoprotein</keyword>
<dbReference type="SMART" id="SM00407">
    <property type="entry name" value="IGc1"/>
    <property type="match status" value="1"/>
</dbReference>
<dbReference type="HOGENOM" id="CLU_047501_0_0_1"/>
<evidence type="ECO:0000256" key="3">
    <source>
        <dbReference type="ARBA" id="ARBA00023136"/>
    </source>
</evidence>
<feature type="transmembrane region" description="Helical" evidence="8">
    <location>
        <begin position="299"/>
        <end position="323"/>
    </location>
</feature>
<feature type="compositionally biased region" description="Polar residues" evidence="7">
    <location>
        <begin position="340"/>
        <end position="354"/>
    </location>
</feature>
<dbReference type="PROSITE" id="PS00290">
    <property type="entry name" value="IG_MHC"/>
    <property type="match status" value="1"/>
</dbReference>
<dbReference type="FunFam" id="2.60.40.10:FF:000204">
    <property type="entry name" value="Major histocompatibility complex, class I-related protein"/>
    <property type="match status" value="1"/>
</dbReference>
<dbReference type="InterPro" id="IPR036179">
    <property type="entry name" value="Ig-like_dom_sf"/>
</dbReference>
<dbReference type="InterPro" id="IPR001039">
    <property type="entry name" value="MHC_I_a_a1/a2"/>
</dbReference>
<feature type="domain" description="Ig-like" evidence="9">
    <location>
        <begin position="199"/>
        <end position="286"/>
    </location>
</feature>
<dbReference type="EMBL" id="AFYH01257433">
    <property type="status" value="NOT_ANNOTATED_CDS"/>
    <property type="molecule type" value="Genomic_DNA"/>
</dbReference>
<dbReference type="Pfam" id="PF07654">
    <property type="entry name" value="C1-set"/>
    <property type="match status" value="1"/>
</dbReference>
<dbReference type="Ensembl" id="ENSLACT00000003977.1">
    <property type="protein sequence ID" value="ENSLACP00000003941.1"/>
    <property type="gene ID" value="ENSLACG00000003508.1"/>
</dbReference>
<dbReference type="InterPro" id="IPR037055">
    <property type="entry name" value="MHC_I-like_Ag-recog_sf"/>
</dbReference>
<evidence type="ECO:0000256" key="5">
    <source>
        <dbReference type="ARBA" id="ARBA00023180"/>
    </source>
</evidence>
<evidence type="ECO:0000256" key="1">
    <source>
        <dbReference type="ARBA" id="ARBA00004370"/>
    </source>
</evidence>
<dbReference type="GO" id="GO:0006955">
    <property type="term" value="P:immune response"/>
    <property type="evidence" value="ECO:0007669"/>
    <property type="project" value="TreeGrafter"/>
</dbReference>
<dbReference type="OMA" id="TENARWI"/>
<dbReference type="STRING" id="7897.ENSLACP00000003941"/>
<dbReference type="Gene3D" id="3.30.500.10">
    <property type="entry name" value="MHC class I-like antigen recognition-like"/>
    <property type="match status" value="1"/>
</dbReference>
<keyword evidence="2" id="KW-0732">Signal</keyword>
<keyword evidence="3 8" id="KW-0472">Membrane</keyword>
<feature type="region of interest" description="Disordered" evidence="7">
    <location>
        <begin position="327"/>
        <end position="354"/>
    </location>
</feature>
<dbReference type="Gene3D" id="2.60.40.10">
    <property type="entry name" value="Immunoglobulins"/>
    <property type="match status" value="1"/>
</dbReference>
<comment type="subcellular location">
    <subcellularLocation>
        <location evidence="1">Membrane</location>
    </subcellularLocation>
</comment>
<dbReference type="Proteomes" id="UP000008672">
    <property type="component" value="Unassembled WGS sequence"/>
</dbReference>
<keyword evidence="8" id="KW-0812">Transmembrane</keyword>
<dbReference type="InterPro" id="IPR003006">
    <property type="entry name" value="Ig/MHC_CS"/>
</dbReference>
<dbReference type="InterPro" id="IPR050208">
    <property type="entry name" value="MHC_class-I_related"/>
</dbReference>
<dbReference type="eggNOG" id="ENOG502RQEK">
    <property type="taxonomic scope" value="Eukaryota"/>
</dbReference>
<dbReference type="InterPro" id="IPR003597">
    <property type="entry name" value="Ig_C1-set"/>
</dbReference>
<dbReference type="GeneTree" id="ENSGT01120000271825"/>
<reference evidence="10" key="3">
    <citation type="submission" date="2025-09" db="UniProtKB">
        <authorList>
            <consortium name="Ensembl"/>
        </authorList>
    </citation>
    <scope>IDENTIFICATION</scope>
</reference>
<dbReference type="Pfam" id="PF00129">
    <property type="entry name" value="MHC_I"/>
    <property type="match status" value="1"/>
</dbReference>
<evidence type="ECO:0000256" key="8">
    <source>
        <dbReference type="SAM" id="Phobius"/>
    </source>
</evidence>